<dbReference type="InterPro" id="IPR036514">
    <property type="entry name" value="SGNH_hydro_sf"/>
</dbReference>
<dbReference type="SUPFAM" id="SSF52266">
    <property type="entry name" value="SGNH hydrolase"/>
    <property type="match status" value="1"/>
</dbReference>
<dbReference type="Proteomes" id="UP001304650">
    <property type="component" value="Chromosome"/>
</dbReference>
<dbReference type="Pfam" id="PF13472">
    <property type="entry name" value="Lipase_GDSL_2"/>
    <property type="match status" value="1"/>
</dbReference>
<organism evidence="2 3">
    <name type="scientific">Paenibacillus roseopurpureus</name>
    <dbReference type="NCBI Taxonomy" id="2918901"/>
    <lineage>
        <taxon>Bacteria</taxon>
        <taxon>Bacillati</taxon>
        <taxon>Bacillota</taxon>
        <taxon>Bacilli</taxon>
        <taxon>Bacillales</taxon>
        <taxon>Paenibacillaceae</taxon>
        <taxon>Paenibacillus</taxon>
    </lineage>
</organism>
<protein>
    <submittedName>
        <fullName evidence="2">GDSL-type esterase/lipase family protein</fullName>
    </submittedName>
</protein>
<keyword evidence="3" id="KW-1185">Reference proteome</keyword>
<sequence length="202" mass="22495">MLIRNGAAVDYVFIGDSITQGCELYAYFGDKAQVLINRGIGGDKSKSLRQRFEADALQLKPRHIVLCVGINDTWVLDDFTCEEEKLVQCITRNVVTQVTALAELCERQGQSLILCSILPTNLPQHQTDRTRNLMLVQINAAIRELAGELGFVYVDYHSELTGEDGITLRHELAGDGIHPNVSGYDIMARILRNTLALHDIVI</sequence>
<dbReference type="InterPro" id="IPR013830">
    <property type="entry name" value="SGNH_hydro"/>
</dbReference>
<proteinExistence type="predicted"/>
<dbReference type="PANTHER" id="PTHR30383:SF5">
    <property type="entry name" value="SGNH HYDROLASE-TYPE ESTERASE DOMAIN-CONTAINING PROTEIN"/>
    <property type="match status" value="1"/>
</dbReference>
<accession>A0AA96LQA8</accession>
<evidence type="ECO:0000313" key="2">
    <source>
        <dbReference type="EMBL" id="WNR42910.1"/>
    </source>
</evidence>
<evidence type="ECO:0000313" key="3">
    <source>
        <dbReference type="Proteomes" id="UP001304650"/>
    </source>
</evidence>
<gene>
    <name evidence="2" type="ORF">MJB10_17520</name>
</gene>
<dbReference type="EMBL" id="CP130319">
    <property type="protein sequence ID" value="WNR42910.1"/>
    <property type="molecule type" value="Genomic_DNA"/>
</dbReference>
<dbReference type="Gene3D" id="3.40.50.1110">
    <property type="entry name" value="SGNH hydrolase"/>
    <property type="match status" value="1"/>
</dbReference>
<dbReference type="KEGG" id="proo:MJB10_17520"/>
<reference evidence="2" key="1">
    <citation type="submission" date="2022-02" db="EMBL/GenBank/DDBJ databases">
        <title>Paenibacillus sp. MBLB1832 Whole Genome Shotgun Sequencing.</title>
        <authorList>
            <person name="Hwang C.Y."/>
            <person name="Cho E.-S."/>
            <person name="Seo M.-J."/>
        </authorList>
    </citation>
    <scope>NUCLEOTIDE SEQUENCE</scope>
    <source>
        <strain evidence="2">MBLB1832</strain>
    </source>
</reference>
<name>A0AA96LQA8_9BACL</name>
<dbReference type="InterPro" id="IPR051532">
    <property type="entry name" value="Ester_Hydrolysis_Enzymes"/>
</dbReference>
<dbReference type="PANTHER" id="PTHR30383">
    <property type="entry name" value="THIOESTERASE 1/PROTEASE 1/LYSOPHOSPHOLIPASE L1"/>
    <property type="match status" value="1"/>
</dbReference>
<evidence type="ECO:0000259" key="1">
    <source>
        <dbReference type="Pfam" id="PF13472"/>
    </source>
</evidence>
<dbReference type="AlphaFoldDB" id="A0AA96LQA8"/>
<feature type="domain" description="SGNH hydrolase-type esterase" evidence="1">
    <location>
        <begin position="13"/>
        <end position="186"/>
    </location>
</feature>
<dbReference type="GO" id="GO:0004622">
    <property type="term" value="F:phosphatidylcholine lysophospholipase activity"/>
    <property type="evidence" value="ECO:0007669"/>
    <property type="project" value="TreeGrafter"/>
</dbReference>
<dbReference type="RefSeq" id="WP_314796748.1">
    <property type="nucleotide sequence ID" value="NZ_CP130319.1"/>
</dbReference>